<keyword evidence="3" id="KW-1185">Reference proteome</keyword>
<dbReference type="OrthoDB" id="1950784at2"/>
<evidence type="ECO:0000259" key="1">
    <source>
        <dbReference type="PROSITE" id="PS51186"/>
    </source>
</evidence>
<dbReference type="RefSeq" id="WP_151867130.1">
    <property type="nucleotide sequence ID" value="NZ_WBZB01000059.1"/>
</dbReference>
<dbReference type="Pfam" id="PF00583">
    <property type="entry name" value="Acetyltransf_1"/>
    <property type="match status" value="1"/>
</dbReference>
<proteinExistence type="predicted"/>
<keyword evidence="2" id="KW-0808">Transferase</keyword>
<accession>A0A833MCL6</accession>
<feature type="domain" description="N-acetyltransferase" evidence="1">
    <location>
        <begin position="22"/>
        <end position="209"/>
    </location>
</feature>
<dbReference type="AlphaFoldDB" id="A0A833MCL6"/>
<dbReference type="InterPro" id="IPR016181">
    <property type="entry name" value="Acyl_CoA_acyltransferase"/>
</dbReference>
<name>A0A833MCL6_9FIRM</name>
<evidence type="ECO:0000313" key="3">
    <source>
        <dbReference type="Proteomes" id="UP000465601"/>
    </source>
</evidence>
<dbReference type="CDD" id="cd04301">
    <property type="entry name" value="NAT_SF"/>
    <property type="match status" value="1"/>
</dbReference>
<dbReference type="Gene3D" id="3.40.630.30">
    <property type="match status" value="1"/>
</dbReference>
<dbReference type="GO" id="GO:0016747">
    <property type="term" value="F:acyltransferase activity, transferring groups other than amino-acyl groups"/>
    <property type="evidence" value="ECO:0007669"/>
    <property type="project" value="InterPro"/>
</dbReference>
<sequence>MDLANLNSKSNDALLPPLSEKVKVRRATPKDLHDIYQIACSVGKSRKDSKQGFLVDDYSSNPKFYQKYILEKIFELNHFYVAEYYGKLLGFLMAYTKDQWLKYNENWLEDIYWHPEFNLTKINSFVLVDKTAILSHLTGQGIGSKLYQYLTNNLYEDGIMNILAETVISPQPNLASLAFRDKQKYKLVGIRYEDYNNQILTDLIYHKSV</sequence>
<evidence type="ECO:0000313" key="2">
    <source>
        <dbReference type="EMBL" id="KAB3525677.1"/>
    </source>
</evidence>
<dbReference type="EMBL" id="WBZB01000059">
    <property type="protein sequence ID" value="KAB3525677.1"/>
    <property type="molecule type" value="Genomic_DNA"/>
</dbReference>
<organism evidence="2 3">
    <name type="scientific">Alkaliphilus serpentinus</name>
    <dbReference type="NCBI Taxonomy" id="1482731"/>
    <lineage>
        <taxon>Bacteria</taxon>
        <taxon>Bacillati</taxon>
        <taxon>Bacillota</taxon>
        <taxon>Clostridia</taxon>
        <taxon>Peptostreptococcales</taxon>
        <taxon>Natronincolaceae</taxon>
        <taxon>Alkaliphilus</taxon>
    </lineage>
</organism>
<comment type="caution">
    <text evidence="2">The sequence shown here is derived from an EMBL/GenBank/DDBJ whole genome shotgun (WGS) entry which is preliminary data.</text>
</comment>
<protein>
    <submittedName>
        <fullName evidence="2">GNAT family N-acetyltransferase</fullName>
    </submittedName>
</protein>
<reference evidence="2 3" key="1">
    <citation type="submission" date="2019-10" db="EMBL/GenBank/DDBJ databases">
        <title>Alkaliphilus serpentinus sp. nov. and Alkaliphilus pronyensis sp. nov., two novel anaerobic alkaliphilic species isolated from the serpentinized-hosted hydrothermal field of the Prony Bay (New Caledonia).</title>
        <authorList>
            <person name="Postec A."/>
        </authorList>
    </citation>
    <scope>NUCLEOTIDE SEQUENCE [LARGE SCALE GENOMIC DNA]</scope>
    <source>
        <strain evidence="2 3">LacT</strain>
    </source>
</reference>
<dbReference type="PROSITE" id="PS51186">
    <property type="entry name" value="GNAT"/>
    <property type="match status" value="1"/>
</dbReference>
<dbReference type="Proteomes" id="UP000465601">
    <property type="component" value="Unassembled WGS sequence"/>
</dbReference>
<dbReference type="InterPro" id="IPR000182">
    <property type="entry name" value="GNAT_dom"/>
</dbReference>
<gene>
    <name evidence="2" type="ORF">F8153_14800</name>
</gene>
<dbReference type="SUPFAM" id="SSF55729">
    <property type="entry name" value="Acyl-CoA N-acyltransferases (Nat)"/>
    <property type="match status" value="1"/>
</dbReference>